<organism evidence="1">
    <name type="scientific">marine sediment metagenome</name>
    <dbReference type="NCBI Taxonomy" id="412755"/>
    <lineage>
        <taxon>unclassified sequences</taxon>
        <taxon>metagenomes</taxon>
        <taxon>ecological metagenomes</taxon>
    </lineage>
</organism>
<feature type="non-terminal residue" evidence="1">
    <location>
        <position position="1"/>
    </location>
</feature>
<evidence type="ECO:0000313" key="1">
    <source>
        <dbReference type="EMBL" id="GAG80971.1"/>
    </source>
</evidence>
<comment type="caution">
    <text evidence="1">The sequence shown here is derived from an EMBL/GenBank/DDBJ whole genome shotgun (WGS) entry which is preliminary data.</text>
</comment>
<gene>
    <name evidence="1" type="ORF">S01H4_23842</name>
</gene>
<dbReference type="EMBL" id="BART01011118">
    <property type="protein sequence ID" value="GAG80971.1"/>
    <property type="molecule type" value="Genomic_DNA"/>
</dbReference>
<proteinExistence type="predicted"/>
<reference evidence="1" key="1">
    <citation type="journal article" date="2014" name="Front. Microbiol.">
        <title>High frequency of phylogenetically diverse reductive dehalogenase-homologous genes in deep subseafloor sedimentary metagenomes.</title>
        <authorList>
            <person name="Kawai M."/>
            <person name="Futagami T."/>
            <person name="Toyoda A."/>
            <person name="Takaki Y."/>
            <person name="Nishi S."/>
            <person name="Hori S."/>
            <person name="Arai W."/>
            <person name="Tsubouchi T."/>
            <person name="Morono Y."/>
            <person name="Uchiyama I."/>
            <person name="Ito T."/>
            <person name="Fujiyama A."/>
            <person name="Inagaki F."/>
            <person name="Takami H."/>
        </authorList>
    </citation>
    <scope>NUCLEOTIDE SEQUENCE</scope>
    <source>
        <strain evidence="1">Expedition CK06-06</strain>
    </source>
</reference>
<evidence type="ECO:0008006" key="2">
    <source>
        <dbReference type="Google" id="ProtNLM"/>
    </source>
</evidence>
<dbReference type="AlphaFoldDB" id="X1C9F7"/>
<sequence length="79" mass="8858">GITLGHVALITEELANGSLVRLFDTATTPELIYTITCTPMSLRQLKVTAFREWLLQEAKSFSVLNEFDFDHTGEVRETA</sequence>
<name>X1C9F7_9ZZZZ</name>
<dbReference type="Gene3D" id="3.40.190.10">
    <property type="entry name" value="Periplasmic binding protein-like II"/>
    <property type="match status" value="2"/>
</dbReference>
<protein>
    <recommendedName>
        <fullName evidence="2">LysR substrate-binding domain-containing protein</fullName>
    </recommendedName>
</protein>
<accession>X1C9F7</accession>